<gene>
    <name evidence="4" type="ORF">U9M48_024337</name>
</gene>
<accession>A0AAQ3TQR8</accession>
<dbReference type="Pfam" id="PF03078">
    <property type="entry name" value="ATHILA"/>
    <property type="match status" value="1"/>
</dbReference>
<proteinExistence type="predicted"/>
<dbReference type="SUPFAM" id="SSF56672">
    <property type="entry name" value="DNA/RNA polymerases"/>
    <property type="match status" value="1"/>
</dbReference>
<organism evidence="4 5">
    <name type="scientific">Paspalum notatum var. saurae</name>
    <dbReference type="NCBI Taxonomy" id="547442"/>
    <lineage>
        <taxon>Eukaryota</taxon>
        <taxon>Viridiplantae</taxon>
        <taxon>Streptophyta</taxon>
        <taxon>Embryophyta</taxon>
        <taxon>Tracheophyta</taxon>
        <taxon>Spermatophyta</taxon>
        <taxon>Magnoliopsida</taxon>
        <taxon>Liliopsida</taxon>
        <taxon>Poales</taxon>
        <taxon>Poaceae</taxon>
        <taxon>PACMAD clade</taxon>
        <taxon>Panicoideae</taxon>
        <taxon>Andropogonodae</taxon>
        <taxon>Paspaleae</taxon>
        <taxon>Paspalinae</taxon>
        <taxon>Paspalum</taxon>
    </lineage>
</organism>
<feature type="region of interest" description="Disordered" evidence="2">
    <location>
        <begin position="1428"/>
        <end position="1472"/>
    </location>
</feature>
<reference evidence="4 5" key="1">
    <citation type="submission" date="2024-02" db="EMBL/GenBank/DDBJ databases">
        <title>High-quality chromosome-scale genome assembly of Pensacola bahiagrass (Paspalum notatum Flugge var. saurae).</title>
        <authorList>
            <person name="Vega J.M."/>
            <person name="Podio M."/>
            <person name="Orjuela J."/>
            <person name="Siena L.A."/>
            <person name="Pessino S.C."/>
            <person name="Combes M.C."/>
            <person name="Mariac C."/>
            <person name="Albertini E."/>
            <person name="Pupilli F."/>
            <person name="Ortiz J.P.A."/>
            <person name="Leblanc O."/>
        </authorList>
    </citation>
    <scope>NUCLEOTIDE SEQUENCE [LARGE SCALE GENOMIC DNA]</scope>
    <source>
        <strain evidence="4">R1</strain>
        <tissue evidence="4">Leaf</tissue>
    </source>
</reference>
<dbReference type="InterPro" id="IPR000477">
    <property type="entry name" value="RT_dom"/>
</dbReference>
<evidence type="ECO:0000256" key="1">
    <source>
        <dbReference type="SAM" id="Coils"/>
    </source>
</evidence>
<dbReference type="EMBL" id="CP144749">
    <property type="protein sequence ID" value="WVZ76357.1"/>
    <property type="molecule type" value="Genomic_DNA"/>
</dbReference>
<dbReference type="CDD" id="cd01650">
    <property type="entry name" value="RT_nLTR_like"/>
    <property type="match status" value="1"/>
</dbReference>
<protein>
    <recommendedName>
        <fullName evidence="3">Reverse transcriptase domain-containing protein</fullName>
    </recommendedName>
</protein>
<dbReference type="PANTHER" id="PTHR31635:SF196">
    <property type="entry name" value="REVERSE TRANSCRIPTASE DOMAIN-CONTAINING PROTEIN-RELATED"/>
    <property type="match status" value="1"/>
</dbReference>
<dbReference type="InterPro" id="IPR043502">
    <property type="entry name" value="DNA/RNA_pol_sf"/>
</dbReference>
<dbReference type="Proteomes" id="UP001341281">
    <property type="component" value="Chromosome 05"/>
</dbReference>
<name>A0AAQ3TQR8_PASNO</name>
<evidence type="ECO:0000313" key="5">
    <source>
        <dbReference type="Proteomes" id="UP001341281"/>
    </source>
</evidence>
<dbReference type="Pfam" id="PF13966">
    <property type="entry name" value="zf-RVT"/>
    <property type="match status" value="1"/>
</dbReference>
<feature type="compositionally biased region" description="Polar residues" evidence="2">
    <location>
        <begin position="1057"/>
        <end position="1071"/>
    </location>
</feature>
<dbReference type="PANTHER" id="PTHR31635">
    <property type="entry name" value="REVERSE TRANSCRIPTASE DOMAIN-CONTAINING PROTEIN-RELATED"/>
    <property type="match status" value="1"/>
</dbReference>
<feature type="compositionally biased region" description="Polar residues" evidence="2">
    <location>
        <begin position="1432"/>
        <end position="1456"/>
    </location>
</feature>
<dbReference type="InterPro" id="IPR026960">
    <property type="entry name" value="RVT-Znf"/>
</dbReference>
<feature type="domain" description="Reverse transcriptase" evidence="3">
    <location>
        <begin position="89"/>
        <end position="349"/>
    </location>
</feature>
<evidence type="ECO:0000256" key="2">
    <source>
        <dbReference type="SAM" id="MobiDB-lite"/>
    </source>
</evidence>
<evidence type="ECO:0000259" key="3">
    <source>
        <dbReference type="PROSITE" id="PS50878"/>
    </source>
</evidence>
<keyword evidence="1" id="KW-0175">Coiled coil</keyword>
<sequence>MLDVYGQEVCAALFPNRPSENCCQCFQASVAEGQDLSPLDEPFSVEEVWATIRDLHLDKAPGPDGFTGRFYKTCWSVLKSDVLDALTAIFGGHIFKFRLLNSALITLIPKHDIASTVKDYRPISLIHSFTKLVTKILANRLAPLLPELVSNNQSAFVRGRNIHDNFMLVQQLARTLHKSKEPHILLKLDISKAFDTVSWPFLLEVLQHLGFGRRWCNLMCLLLSTSTTQVLVNGSLGRLIQHHRGLRQGDPLSPMLFILVMDVLNSLIRVASGDNLLQPIAGRPNWPRVSIYADDVVIFLRPESLDLLVVRDLLQCFGVVSGLKTNLVKSSAIPIQCSEEDINRAGDILSCSVGSFPCSDLGIPLTLAKPTKADLLPLIDKVANKLLGWKAPLLNRAGRLVLVKVFSGKDKNKQMEETVWYLGRKCSGRTSLVALVSTIWKVQRLWFMKTDTSKPWIGLPIQIPTQAAALFKMAVEVNIGIGEDTLFWTDKWLQGSCVADLAPELYRAIPKRLAKRRTVSQALSNRCWVSDIKGALSVQVLTDYLHIWELVEGIVLRPDTPDQLVWRLSSTGCYSSESAYNAMFVSTIKFSPWKRIWKAWAPANCKFFIWLAINNRCWTSDRLARRGLPHQPACPFCDQAPETINHLLSSCVLAREVWALVLHRLGLGVLMPDHAARLKSWMKNALRKAKKAVSKAVQPIRWSSSDGSVPASRHAASERMSISTEEPEEIPICSTHRSVLLLDSQLVPRGQDKAKALRLLNQKSYALTKCFDEDLLVDTGMREEFNKVFQAVGWGDFAEISEGGIILLTKEFLMTLRTDTRREGIYVWFRLFNTDYELTLRQFSNLLDFSPQCTVSEDLAGFNSIEFWKELVGPDAPRKKSIAHIRHPTMRFLTRWLTMVVFPWDDTHCATVEDVRCLYAMWKKIKFAPALSMIRHWQGLAQSGHTILITSFVTRIANGLGVLANASVSFMPNDPTRDILLGVTEKGSKMPSRQTSIIAYQNRHNGQERSGSTALNEQHGNTLPTSLQNLDISPTTQETLIAHDDQTQGQIELDANDVNSGDQNVTPPTMTQDRDTMPSTEHWPSHAPGKKFGRGVLKGLKAARRHYENGSDKLPTQFSTRLGGAIGINYRTFVDEVTIYMKRHAPLIGVKTWSDIDKDAKRDIVKDTLELWDLQDTPENSKKILRITNERYRGWRSTLHATYKCYNTDELRRRNKPDDVGVEEWGYLMEYFGTDAKFQQNHETGHEPDDIELWELGNLKNGVWSNTESQAVHENACAVVVEKEKEKGQSVSMEERNDIFHIACRTALGTRNSYAHGRGYMARPLFSQSLRSQMSEQMITTSETQRQNVELRNQVRSLQDRNQELDQHIQGLDEQNKDLVDQVQTLGYKNEELNGQVQSLEGQMEKDCAERLKAMEIFKESIRQEMTKMVASHSSVTAGKNSQPKKTARNSNGSIVQGSLLKGQSSQQMQRDRVICRHRLRQRSTKEKPP</sequence>
<evidence type="ECO:0000313" key="4">
    <source>
        <dbReference type="EMBL" id="WVZ76357.1"/>
    </source>
</evidence>
<dbReference type="InterPro" id="IPR004312">
    <property type="entry name" value="ATHILA_Orf1_C"/>
</dbReference>
<dbReference type="Pfam" id="PF00078">
    <property type="entry name" value="RVT_1"/>
    <property type="match status" value="1"/>
</dbReference>
<feature type="region of interest" description="Disordered" evidence="2">
    <location>
        <begin position="1056"/>
        <end position="1092"/>
    </location>
</feature>
<feature type="compositionally biased region" description="Low complexity" evidence="2">
    <location>
        <begin position="1457"/>
        <end position="1469"/>
    </location>
</feature>
<dbReference type="PROSITE" id="PS50878">
    <property type="entry name" value="RT_POL"/>
    <property type="match status" value="1"/>
</dbReference>
<keyword evidence="5" id="KW-1185">Reference proteome</keyword>
<feature type="coiled-coil region" evidence="1">
    <location>
        <begin position="1341"/>
        <end position="1410"/>
    </location>
</feature>